<name>A0A6I4V163_9SPHN</name>
<dbReference type="Gene3D" id="3.40.50.300">
    <property type="entry name" value="P-loop containing nucleotide triphosphate hydrolases"/>
    <property type="match status" value="1"/>
</dbReference>
<sequence>MSIIYAENGRGKTTMAAILRSLSSGDPKLISDRHRVGAANPPHIVLEDLDGAQHAFQNGAWSAPLSDLVVFDDAFVAENVCSGIEIEAGHRQNLHELILGAQGVALNSALQGHIAAIEEHNRQLRQKEAAIPAIARFGLAVDEFCALQDIEDVDASILDAERALAAAQSGAAVQTEPEFDALILPAFDIDGINALLARGMEHLDADAAAQVQTHLAQIGTNGERWVSDGVVILSSDGQPWAEKSCPFCAQPLNGSQIIDHYRAFFSAEYTSLKADLAAASGDLTNAHSGEVQAAFEREVGVATQRRAFWLRFLEVPEFAIDTAEFARAWKAARDAVQAALNAKRAAPLDAAALDTAAITAIEAFHVKRDEIAAISDLLVGLNGQIAIVKEQAQAANVAALTTDLNRLKATSSRHSEQIAPRCNAYLAERAAKQETETARDNARIALDNYRQNIFPTYEASINNYLGRFNAGFRLGGVSPVNNRVGSSATYNVVINNVDVPLAADAGPSFRTALSAGDRNTLALAFFFASLHQSANLANAIVVIDDPMTSLDEHRSLVTVQEIRRLLDRVRQVIVLSHSKPFLIALWKVAPRDNRSALRIARAAVGSIIEAWDVNHDSITEHDHRFARAMAYVQNADPAQERTVAADLRYMIEAFLRVAYANHFPPGSMVGRFWTLCDQRIGTANQILSLADTEELRAILDFANRYHHDTNPTYQTEDINDAELVNFASRTLTFIRRS</sequence>
<feature type="domain" description="Protein CR006 P-loop" evidence="1">
    <location>
        <begin position="223"/>
        <end position="713"/>
    </location>
</feature>
<dbReference type="GO" id="GO:0000731">
    <property type="term" value="P:DNA synthesis involved in DNA repair"/>
    <property type="evidence" value="ECO:0007669"/>
    <property type="project" value="TreeGrafter"/>
</dbReference>
<keyword evidence="3" id="KW-1185">Reference proteome</keyword>
<dbReference type="SUPFAM" id="SSF52540">
    <property type="entry name" value="P-loop containing nucleoside triphosphate hydrolases"/>
    <property type="match status" value="1"/>
</dbReference>
<evidence type="ECO:0000313" key="3">
    <source>
        <dbReference type="Proteomes" id="UP000471435"/>
    </source>
</evidence>
<dbReference type="EMBL" id="WTYP01000002">
    <property type="protein sequence ID" value="MXP47445.1"/>
    <property type="molecule type" value="Genomic_DNA"/>
</dbReference>
<dbReference type="GO" id="GO:0006302">
    <property type="term" value="P:double-strand break repair"/>
    <property type="evidence" value="ECO:0007669"/>
    <property type="project" value="TreeGrafter"/>
</dbReference>
<dbReference type="InterPro" id="IPR027417">
    <property type="entry name" value="P-loop_NTPase"/>
</dbReference>
<evidence type="ECO:0000259" key="1">
    <source>
        <dbReference type="Pfam" id="PF13166"/>
    </source>
</evidence>
<proteinExistence type="predicted"/>
<comment type="caution">
    <text evidence="2">The sequence shown here is derived from an EMBL/GenBank/DDBJ whole genome shotgun (WGS) entry which is preliminary data.</text>
</comment>
<dbReference type="PANTHER" id="PTHR32182:SF0">
    <property type="entry name" value="DNA REPLICATION AND REPAIR PROTEIN RECF"/>
    <property type="match status" value="1"/>
</dbReference>
<protein>
    <submittedName>
        <fullName evidence="2">AAA family ATPase</fullName>
    </submittedName>
</protein>
<dbReference type="OrthoDB" id="9789562at2"/>
<dbReference type="AlphaFoldDB" id="A0A6I4V163"/>
<dbReference type="PANTHER" id="PTHR32182">
    <property type="entry name" value="DNA REPLICATION AND REPAIR PROTEIN RECF"/>
    <property type="match status" value="1"/>
</dbReference>
<evidence type="ECO:0000313" key="2">
    <source>
        <dbReference type="EMBL" id="MXP47445.1"/>
    </source>
</evidence>
<dbReference type="Pfam" id="PF13166">
    <property type="entry name" value="AAA_13"/>
    <property type="match status" value="1"/>
</dbReference>
<reference evidence="2 3" key="1">
    <citation type="submission" date="2019-12" db="EMBL/GenBank/DDBJ databases">
        <title>Genomic-based taxomic classification of the family Erythrobacteraceae.</title>
        <authorList>
            <person name="Xu L."/>
        </authorList>
    </citation>
    <scope>NUCLEOTIDE SEQUENCE [LARGE SCALE GENOMIC DNA]</scope>
    <source>
        <strain evidence="2 3">SW-109</strain>
    </source>
</reference>
<dbReference type="Proteomes" id="UP000471435">
    <property type="component" value="Unassembled WGS sequence"/>
</dbReference>
<dbReference type="InterPro" id="IPR026866">
    <property type="entry name" value="CR006_AAA"/>
</dbReference>
<gene>
    <name evidence="2" type="ORF">GRI43_08630</name>
</gene>
<organism evidence="2 3">
    <name type="scientific">Pontixanthobacter luteolus</name>
    <dbReference type="NCBI Taxonomy" id="295089"/>
    <lineage>
        <taxon>Bacteria</taxon>
        <taxon>Pseudomonadati</taxon>
        <taxon>Pseudomonadota</taxon>
        <taxon>Alphaproteobacteria</taxon>
        <taxon>Sphingomonadales</taxon>
        <taxon>Erythrobacteraceae</taxon>
        <taxon>Pontixanthobacter</taxon>
    </lineage>
</organism>
<accession>A0A6I4V163</accession>